<gene>
    <name evidence="1" type="ORF">CGI_10006617</name>
</gene>
<dbReference type="InParanoid" id="K1Q4W9"/>
<name>K1Q4W9_MAGGI</name>
<sequence length="116" mass="13129">MKSVFVRSVTSAQNELLQNDEFESSSFHGNWFCKGCSITSYTADVYQGTRSVKVTHSNWVPIDCKLTSRTDDTYHGSRTLWSLTDSPIFVQTPLLVVPPPNISCQSREELRGQHPF</sequence>
<reference evidence="1" key="1">
    <citation type="journal article" date="2012" name="Nature">
        <title>The oyster genome reveals stress adaptation and complexity of shell formation.</title>
        <authorList>
            <person name="Zhang G."/>
            <person name="Fang X."/>
            <person name="Guo X."/>
            <person name="Li L."/>
            <person name="Luo R."/>
            <person name="Xu F."/>
            <person name="Yang P."/>
            <person name="Zhang L."/>
            <person name="Wang X."/>
            <person name="Qi H."/>
            <person name="Xiong Z."/>
            <person name="Que H."/>
            <person name="Xie Y."/>
            <person name="Holland P.W."/>
            <person name="Paps J."/>
            <person name="Zhu Y."/>
            <person name="Wu F."/>
            <person name="Chen Y."/>
            <person name="Wang J."/>
            <person name="Peng C."/>
            <person name="Meng J."/>
            <person name="Yang L."/>
            <person name="Liu J."/>
            <person name="Wen B."/>
            <person name="Zhang N."/>
            <person name="Huang Z."/>
            <person name="Zhu Q."/>
            <person name="Feng Y."/>
            <person name="Mount A."/>
            <person name="Hedgecock D."/>
            <person name="Xu Z."/>
            <person name="Liu Y."/>
            <person name="Domazet-Loso T."/>
            <person name="Du Y."/>
            <person name="Sun X."/>
            <person name="Zhang S."/>
            <person name="Liu B."/>
            <person name="Cheng P."/>
            <person name="Jiang X."/>
            <person name="Li J."/>
            <person name="Fan D."/>
            <person name="Wang W."/>
            <person name="Fu W."/>
            <person name="Wang T."/>
            <person name="Wang B."/>
            <person name="Zhang J."/>
            <person name="Peng Z."/>
            <person name="Li Y."/>
            <person name="Li N."/>
            <person name="Wang J."/>
            <person name="Chen M."/>
            <person name="He Y."/>
            <person name="Tan F."/>
            <person name="Song X."/>
            <person name="Zheng Q."/>
            <person name="Huang R."/>
            <person name="Yang H."/>
            <person name="Du X."/>
            <person name="Chen L."/>
            <person name="Yang M."/>
            <person name="Gaffney P.M."/>
            <person name="Wang S."/>
            <person name="Luo L."/>
            <person name="She Z."/>
            <person name="Ming Y."/>
            <person name="Huang W."/>
            <person name="Zhang S."/>
            <person name="Huang B."/>
            <person name="Zhang Y."/>
            <person name="Qu T."/>
            <person name="Ni P."/>
            <person name="Miao G."/>
            <person name="Wang J."/>
            <person name="Wang Q."/>
            <person name="Steinberg C.E."/>
            <person name="Wang H."/>
            <person name="Li N."/>
            <person name="Qian L."/>
            <person name="Zhang G."/>
            <person name="Li Y."/>
            <person name="Yang H."/>
            <person name="Liu X."/>
            <person name="Wang J."/>
            <person name="Yin Y."/>
            <person name="Wang J."/>
        </authorList>
    </citation>
    <scope>NUCLEOTIDE SEQUENCE [LARGE SCALE GENOMIC DNA]</scope>
    <source>
        <strain evidence="1">05x7-T-G4-1.051#20</strain>
    </source>
</reference>
<dbReference type="EMBL" id="JH817353">
    <property type="protein sequence ID" value="EKC23955.1"/>
    <property type="molecule type" value="Genomic_DNA"/>
</dbReference>
<proteinExistence type="predicted"/>
<evidence type="ECO:0000313" key="1">
    <source>
        <dbReference type="EMBL" id="EKC23955.1"/>
    </source>
</evidence>
<protein>
    <submittedName>
        <fullName evidence="1">Uncharacterized protein</fullName>
    </submittedName>
</protein>
<accession>K1Q4W9</accession>
<organism evidence="1">
    <name type="scientific">Magallana gigas</name>
    <name type="common">Pacific oyster</name>
    <name type="synonym">Crassostrea gigas</name>
    <dbReference type="NCBI Taxonomy" id="29159"/>
    <lineage>
        <taxon>Eukaryota</taxon>
        <taxon>Metazoa</taxon>
        <taxon>Spiralia</taxon>
        <taxon>Lophotrochozoa</taxon>
        <taxon>Mollusca</taxon>
        <taxon>Bivalvia</taxon>
        <taxon>Autobranchia</taxon>
        <taxon>Pteriomorphia</taxon>
        <taxon>Ostreida</taxon>
        <taxon>Ostreoidea</taxon>
        <taxon>Ostreidae</taxon>
        <taxon>Magallana</taxon>
    </lineage>
</organism>
<dbReference type="AlphaFoldDB" id="K1Q4W9"/>
<dbReference type="Gene3D" id="2.60.120.260">
    <property type="entry name" value="Galactose-binding domain-like"/>
    <property type="match status" value="1"/>
</dbReference>
<dbReference type="HOGENOM" id="CLU_2099209_0_0_1"/>